<name>A0A316G3L2_9RHOB</name>
<dbReference type="InterPro" id="IPR029039">
    <property type="entry name" value="Flavoprotein-like_sf"/>
</dbReference>
<evidence type="ECO:0000313" key="3">
    <source>
        <dbReference type="Proteomes" id="UP000245390"/>
    </source>
</evidence>
<dbReference type="GO" id="GO:0010181">
    <property type="term" value="F:FMN binding"/>
    <property type="evidence" value="ECO:0007669"/>
    <property type="project" value="TreeGrafter"/>
</dbReference>
<dbReference type="Proteomes" id="UP000245390">
    <property type="component" value="Unassembled WGS sequence"/>
</dbReference>
<protein>
    <submittedName>
        <fullName evidence="2">NAD(P)H-dependent FMN reductase</fullName>
    </submittedName>
</protein>
<dbReference type="Pfam" id="PF03358">
    <property type="entry name" value="FMN_red"/>
    <property type="match status" value="1"/>
</dbReference>
<dbReference type="GO" id="GO:0005829">
    <property type="term" value="C:cytosol"/>
    <property type="evidence" value="ECO:0007669"/>
    <property type="project" value="TreeGrafter"/>
</dbReference>
<proteinExistence type="predicted"/>
<feature type="domain" description="NADPH-dependent FMN reductase-like" evidence="1">
    <location>
        <begin position="6"/>
        <end position="142"/>
    </location>
</feature>
<reference evidence="2 3" key="1">
    <citation type="submission" date="2018-05" db="EMBL/GenBank/DDBJ databases">
        <title>Genomic Encyclopedia of Type Strains, Phase IV (KMG-IV): sequencing the most valuable type-strain genomes for metagenomic binning, comparative biology and taxonomic classification.</title>
        <authorList>
            <person name="Goeker M."/>
        </authorList>
    </citation>
    <scope>NUCLEOTIDE SEQUENCE [LARGE SCALE GENOMIC DNA]</scope>
    <source>
        <strain evidence="2 3">DSM 103371</strain>
    </source>
</reference>
<dbReference type="GO" id="GO:0016491">
    <property type="term" value="F:oxidoreductase activity"/>
    <property type="evidence" value="ECO:0007669"/>
    <property type="project" value="InterPro"/>
</dbReference>
<dbReference type="PANTHER" id="PTHR30543">
    <property type="entry name" value="CHROMATE REDUCTASE"/>
    <property type="match status" value="1"/>
</dbReference>
<dbReference type="AlphaFoldDB" id="A0A316G3L2"/>
<dbReference type="RefSeq" id="WP_109760250.1">
    <property type="nucleotide sequence ID" value="NZ_CP034588.1"/>
</dbReference>
<dbReference type="InterPro" id="IPR005025">
    <property type="entry name" value="FMN_Rdtase-like_dom"/>
</dbReference>
<dbReference type="SUPFAM" id="SSF52218">
    <property type="entry name" value="Flavoproteins"/>
    <property type="match status" value="1"/>
</dbReference>
<sequence>MDPKPRMAVIYGSTRSSRFVEKPGRWIADRARAFGAWDVEVLDLAEIDLPFFDEATSNLWAPSKDPNAVAWQKKLATFDAFVFVTPEYNRSISGALKNALDQAYVEWVRKPMAIVGYGMTGASRAAEHLRTIAIELQMVPIRFGVHIQGESFLKVHPMGGGGEMSEIEAAIAPSTDAMLTDLAWWTKVTADARAEARAEAA</sequence>
<gene>
    <name evidence="2" type="ORF">C8D95_108132</name>
</gene>
<dbReference type="KEGG" id="salo:EF888_06620"/>
<evidence type="ECO:0000259" key="1">
    <source>
        <dbReference type="Pfam" id="PF03358"/>
    </source>
</evidence>
<dbReference type="OrthoDB" id="9812295at2"/>
<dbReference type="InterPro" id="IPR050712">
    <property type="entry name" value="NAD(P)H-dep_reductase"/>
</dbReference>
<dbReference type="EMBL" id="QGGV01000008">
    <property type="protein sequence ID" value="PWK55253.1"/>
    <property type="molecule type" value="Genomic_DNA"/>
</dbReference>
<keyword evidence="3" id="KW-1185">Reference proteome</keyword>
<dbReference type="PANTHER" id="PTHR30543:SF21">
    <property type="entry name" value="NAD(P)H-DEPENDENT FMN REDUCTASE LOT6"/>
    <property type="match status" value="1"/>
</dbReference>
<comment type="caution">
    <text evidence="2">The sequence shown here is derived from an EMBL/GenBank/DDBJ whole genome shotgun (WGS) entry which is preliminary data.</text>
</comment>
<dbReference type="Gene3D" id="3.40.50.360">
    <property type="match status" value="1"/>
</dbReference>
<evidence type="ECO:0000313" key="2">
    <source>
        <dbReference type="EMBL" id="PWK55253.1"/>
    </source>
</evidence>
<accession>A0A316G3L2</accession>
<organism evidence="2 3">
    <name type="scientific">Silicimonas algicola</name>
    <dbReference type="NCBI Taxonomy" id="1826607"/>
    <lineage>
        <taxon>Bacteria</taxon>
        <taxon>Pseudomonadati</taxon>
        <taxon>Pseudomonadota</taxon>
        <taxon>Alphaproteobacteria</taxon>
        <taxon>Rhodobacterales</taxon>
        <taxon>Paracoccaceae</taxon>
    </lineage>
</organism>